<dbReference type="Pfam" id="PF03713">
    <property type="entry name" value="DUF305"/>
    <property type="match status" value="1"/>
</dbReference>
<dbReference type="RefSeq" id="WP_075833412.1">
    <property type="nucleotide sequence ID" value="NZ_MSTI01000092.1"/>
</dbReference>
<comment type="caution">
    <text evidence="2">The sequence shown here is derived from an EMBL/GenBank/DDBJ whole genome shotgun (WGS) entry which is preliminary data.</text>
</comment>
<dbReference type="Gene3D" id="1.20.1260.10">
    <property type="match status" value="1"/>
</dbReference>
<dbReference type="PANTHER" id="PTHR36933:SF1">
    <property type="entry name" value="SLL0788 PROTEIN"/>
    <property type="match status" value="1"/>
</dbReference>
<dbReference type="AlphaFoldDB" id="A0A1U7NXK2"/>
<reference evidence="2 3" key="1">
    <citation type="submission" date="2017-01" db="EMBL/GenBank/DDBJ databases">
        <title>Genome Analysis of Deinococcus marmoris KOPRI26562.</title>
        <authorList>
            <person name="Kim J.H."/>
            <person name="Oh H.-M."/>
        </authorList>
    </citation>
    <scope>NUCLEOTIDE SEQUENCE [LARGE SCALE GENOMIC DNA]</scope>
    <source>
        <strain evidence="2 3">KOPRI26562</strain>
    </source>
</reference>
<sequence>MSRSTAHRETGRRLALHAVLLVLALGLAALLLLPRLNQSSGPAEGSTEVRFVREMIQHHAQAVDLSTRIRERGKNPAVRTLALDIMLSQQEQIGQMHGWLTLWNRPWGGAGMTTEHALGMGMGMATPQQVASLDTLPPAQAEVTFLQLMTRHHQGALMMAEPALGAGVRPEVQALARQIEASQSAEIRSMTEMLKERGAEPLPAPQMDMTHH</sequence>
<evidence type="ECO:0000313" key="3">
    <source>
        <dbReference type="Proteomes" id="UP000186607"/>
    </source>
</evidence>
<accession>A0A1U7NXK2</accession>
<feature type="domain" description="DUF305" evidence="1">
    <location>
        <begin position="48"/>
        <end position="194"/>
    </location>
</feature>
<evidence type="ECO:0000259" key="1">
    <source>
        <dbReference type="Pfam" id="PF03713"/>
    </source>
</evidence>
<name>A0A1U7NXK2_9DEIO</name>
<dbReference type="PANTHER" id="PTHR36933">
    <property type="entry name" value="SLL0788 PROTEIN"/>
    <property type="match status" value="1"/>
</dbReference>
<evidence type="ECO:0000313" key="2">
    <source>
        <dbReference type="EMBL" id="OLV17653.1"/>
    </source>
</evidence>
<dbReference type="EMBL" id="MSTI01000092">
    <property type="protein sequence ID" value="OLV17653.1"/>
    <property type="molecule type" value="Genomic_DNA"/>
</dbReference>
<protein>
    <submittedName>
        <fullName evidence="2">Secreted protein</fullName>
    </submittedName>
</protein>
<gene>
    <name evidence="2" type="ORF">BOO71_0008188</name>
</gene>
<dbReference type="Proteomes" id="UP000186607">
    <property type="component" value="Unassembled WGS sequence"/>
</dbReference>
<dbReference type="STRING" id="249408.BOO71_0008188"/>
<dbReference type="InterPro" id="IPR012347">
    <property type="entry name" value="Ferritin-like"/>
</dbReference>
<organism evidence="2 3">
    <name type="scientific">Deinococcus marmoris</name>
    <dbReference type="NCBI Taxonomy" id="249408"/>
    <lineage>
        <taxon>Bacteria</taxon>
        <taxon>Thermotogati</taxon>
        <taxon>Deinococcota</taxon>
        <taxon>Deinococci</taxon>
        <taxon>Deinococcales</taxon>
        <taxon>Deinococcaceae</taxon>
        <taxon>Deinococcus</taxon>
    </lineage>
</organism>
<dbReference type="InterPro" id="IPR005183">
    <property type="entry name" value="DUF305_CopM-like"/>
</dbReference>
<keyword evidence="3" id="KW-1185">Reference proteome</keyword>
<proteinExistence type="predicted"/>
<dbReference type="OrthoDB" id="26872at2"/>